<accession>A0A2V3W517</accession>
<name>A0A2V3W517_9BACI</name>
<comment type="similarity">
    <text evidence="1">Belongs to the YciI family.</text>
</comment>
<dbReference type="RefSeq" id="WP_110394928.1">
    <property type="nucleotide sequence ID" value="NZ_JBHUHB010000001.1"/>
</dbReference>
<dbReference type="Proteomes" id="UP000247978">
    <property type="component" value="Unassembled WGS sequence"/>
</dbReference>
<keyword evidence="4" id="KW-1185">Reference proteome</keyword>
<evidence type="ECO:0000313" key="3">
    <source>
        <dbReference type="EMBL" id="PXW88121.1"/>
    </source>
</evidence>
<feature type="domain" description="YCII-related" evidence="2">
    <location>
        <begin position="27"/>
        <end position="75"/>
    </location>
</feature>
<dbReference type="Pfam" id="PF03795">
    <property type="entry name" value="YCII"/>
    <property type="match status" value="1"/>
</dbReference>
<dbReference type="AlphaFoldDB" id="A0A2V3W517"/>
<organism evidence="3 4">
    <name type="scientific">Pseudogracilibacillus auburnensis</name>
    <dbReference type="NCBI Taxonomy" id="1494959"/>
    <lineage>
        <taxon>Bacteria</taxon>
        <taxon>Bacillati</taxon>
        <taxon>Bacillota</taxon>
        <taxon>Bacilli</taxon>
        <taxon>Bacillales</taxon>
        <taxon>Bacillaceae</taxon>
        <taxon>Pseudogracilibacillus</taxon>
    </lineage>
</organism>
<proteinExistence type="inferred from homology"/>
<dbReference type="EMBL" id="QJJQ01000004">
    <property type="protein sequence ID" value="PXW88121.1"/>
    <property type="molecule type" value="Genomic_DNA"/>
</dbReference>
<comment type="caution">
    <text evidence="3">The sequence shown here is derived from an EMBL/GenBank/DDBJ whole genome shotgun (WGS) entry which is preliminary data.</text>
</comment>
<evidence type="ECO:0000256" key="1">
    <source>
        <dbReference type="ARBA" id="ARBA00007689"/>
    </source>
</evidence>
<sequence length="96" mass="10936">MKAVIIYSRGEAWLEGKPHWEQQLVPHRQYLVDTLQDKLVSAGPFMDHTGGLVIIDVENIEEAVKVAKNDPAVVDKKFDFAVHPWEPLEGLFVKKK</sequence>
<reference evidence="3 4" key="1">
    <citation type="submission" date="2018-05" db="EMBL/GenBank/DDBJ databases">
        <title>Genomic Encyclopedia of Type Strains, Phase IV (KMG-IV): sequencing the most valuable type-strain genomes for metagenomic binning, comparative biology and taxonomic classification.</title>
        <authorList>
            <person name="Goeker M."/>
        </authorList>
    </citation>
    <scope>NUCLEOTIDE SEQUENCE [LARGE SCALE GENOMIC DNA]</scope>
    <source>
        <strain evidence="3 4">DSM 28556</strain>
    </source>
</reference>
<protein>
    <submittedName>
        <fullName evidence="3">Uncharacterized protein YciI</fullName>
    </submittedName>
</protein>
<dbReference type="Gene3D" id="3.30.70.1060">
    <property type="entry name" value="Dimeric alpha+beta barrel"/>
    <property type="match status" value="1"/>
</dbReference>
<dbReference type="InterPro" id="IPR011008">
    <property type="entry name" value="Dimeric_a/b-barrel"/>
</dbReference>
<dbReference type="SUPFAM" id="SSF54909">
    <property type="entry name" value="Dimeric alpha+beta barrel"/>
    <property type="match status" value="1"/>
</dbReference>
<dbReference type="InterPro" id="IPR005545">
    <property type="entry name" value="YCII"/>
</dbReference>
<evidence type="ECO:0000313" key="4">
    <source>
        <dbReference type="Proteomes" id="UP000247978"/>
    </source>
</evidence>
<gene>
    <name evidence="3" type="ORF">DFR56_104275</name>
</gene>
<dbReference type="OrthoDB" id="162319at2"/>
<evidence type="ECO:0000259" key="2">
    <source>
        <dbReference type="Pfam" id="PF03795"/>
    </source>
</evidence>